<dbReference type="Proteomes" id="UP000192247">
    <property type="component" value="Unassembled WGS sequence"/>
</dbReference>
<keyword evidence="9 11" id="KW-0472">Membrane</keyword>
<feature type="transmembrane region" description="Helical" evidence="11">
    <location>
        <begin position="280"/>
        <end position="299"/>
    </location>
</feature>
<name>A0A1V9Y1V8_9ACAR</name>
<comment type="subcellular location">
    <subcellularLocation>
        <location evidence="1 11">Membrane</location>
        <topology evidence="1 11">Single-pass membrane protein</topology>
    </subcellularLocation>
</comment>
<feature type="domain" description="RING-type" evidence="13">
    <location>
        <begin position="53"/>
        <end position="100"/>
    </location>
</feature>
<dbReference type="GO" id="GO:0016020">
    <property type="term" value="C:membrane"/>
    <property type="evidence" value="ECO:0007669"/>
    <property type="project" value="UniProtKB-SubCell"/>
</dbReference>
<keyword evidence="6 10" id="KW-0863">Zinc-finger</keyword>
<evidence type="ECO:0000256" key="10">
    <source>
        <dbReference type="PROSITE-ProRule" id="PRU00175"/>
    </source>
</evidence>
<keyword evidence="4 11" id="KW-0812">Transmembrane</keyword>
<dbReference type="SUPFAM" id="SSF57850">
    <property type="entry name" value="RING/U-box"/>
    <property type="match status" value="1"/>
</dbReference>
<protein>
    <recommendedName>
        <fullName evidence="3 11">Zinc finger protein-like 1 homolog</fullName>
    </recommendedName>
</protein>
<evidence type="ECO:0000313" key="15">
    <source>
        <dbReference type="Proteomes" id="UP000192247"/>
    </source>
</evidence>
<dbReference type="AlphaFoldDB" id="A0A1V9Y1V8"/>
<comment type="caution">
    <text evidence="14">The sequence shown here is derived from an EMBL/GenBank/DDBJ whole genome shotgun (WGS) entry which is preliminary data.</text>
</comment>
<keyword evidence="15" id="KW-1185">Reference proteome</keyword>
<dbReference type="STRING" id="418985.A0A1V9Y1V8"/>
<evidence type="ECO:0000256" key="6">
    <source>
        <dbReference type="ARBA" id="ARBA00022771"/>
    </source>
</evidence>
<dbReference type="Gene3D" id="3.30.40.10">
    <property type="entry name" value="Zinc/RING finger domain, C3HC4 (zinc finger)"/>
    <property type="match status" value="1"/>
</dbReference>
<evidence type="ECO:0000256" key="4">
    <source>
        <dbReference type="ARBA" id="ARBA00022692"/>
    </source>
</evidence>
<sequence length="325" mass="36437">MGLCRCAKRKVTTQFCYEHRVNVCESCMVNDHPNCIVQGYLQWLKDSDYEPVCTICRKDLSHDECIRLLCYHVFHWRCLDDQLSKLPLTTAPAGYTCPTCGHEVIPRDNVVSPVADIIRTKLQRARWATPGDVGASRKPSSSRQHDKQNNLHQLQDSRSVGSLIPLDSSWASQSLARNGPTQSSFMEYSNNNPHSSAVNVTANNTMSSRGPASTKQGVVFYDNSMPSGAGRSLVSTQKPLSCNEDEDKYKRKTSLELIHRWLQSKIFLGGRRRGDPSKRWAAIIVAIAASVFLLVYFMSRVGRSSAELDPMLSPNFNPAIRSRDK</sequence>
<dbReference type="PANTHER" id="PTHR12981:SF0">
    <property type="entry name" value="ZINC FINGER PROTEIN-LIKE 1"/>
    <property type="match status" value="1"/>
</dbReference>
<dbReference type="OrthoDB" id="1916590at2759"/>
<evidence type="ECO:0000256" key="11">
    <source>
        <dbReference type="RuleBase" id="RU369078"/>
    </source>
</evidence>
<evidence type="ECO:0000256" key="12">
    <source>
        <dbReference type="SAM" id="MobiDB-lite"/>
    </source>
</evidence>
<evidence type="ECO:0000256" key="2">
    <source>
        <dbReference type="ARBA" id="ARBA00005561"/>
    </source>
</evidence>
<dbReference type="GO" id="GO:0005794">
    <property type="term" value="C:Golgi apparatus"/>
    <property type="evidence" value="ECO:0007669"/>
    <property type="project" value="TreeGrafter"/>
</dbReference>
<accession>A0A1V9Y1V8</accession>
<dbReference type="InterPro" id="IPR058730">
    <property type="entry name" value="U-box_ZFPL1-like"/>
</dbReference>
<organism evidence="14 15">
    <name type="scientific">Tropilaelaps mercedesae</name>
    <dbReference type="NCBI Taxonomy" id="418985"/>
    <lineage>
        <taxon>Eukaryota</taxon>
        <taxon>Metazoa</taxon>
        <taxon>Ecdysozoa</taxon>
        <taxon>Arthropoda</taxon>
        <taxon>Chelicerata</taxon>
        <taxon>Arachnida</taxon>
        <taxon>Acari</taxon>
        <taxon>Parasitiformes</taxon>
        <taxon>Mesostigmata</taxon>
        <taxon>Gamasina</taxon>
        <taxon>Dermanyssoidea</taxon>
        <taxon>Laelapidae</taxon>
        <taxon>Tropilaelaps</taxon>
    </lineage>
</organism>
<evidence type="ECO:0000256" key="7">
    <source>
        <dbReference type="ARBA" id="ARBA00022833"/>
    </source>
</evidence>
<dbReference type="InterPro" id="IPR058731">
    <property type="entry name" value="Znf-B_box_ZFPL1-like"/>
</dbReference>
<dbReference type="Pfam" id="PF25998">
    <property type="entry name" value="U-box_ZFPL1"/>
    <property type="match status" value="1"/>
</dbReference>
<dbReference type="PROSITE" id="PS50089">
    <property type="entry name" value="ZF_RING_2"/>
    <property type="match status" value="1"/>
</dbReference>
<evidence type="ECO:0000256" key="1">
    <source>
        <dbReference type="ARBA" id="ARBA00004167"/>
    </source>
</evidence>
<dbReference type="InterPro" id="IPR013083">
    <property type="entry name" value="Znf_RING/FYVE/PHD"/>
</dbReference>
<dbReference type="InterPro" id="IPR001841">
    <property type="entry name" value="Znf_RING"/>
</dbReference>
<keyword evidence="8 11" id="KW-1133">Transmembrane helix</keyword>
<reference evidence="14 15" key="1">
    <citation type="journal article" date="2017" name="Gigascience">
        <title>Draft genome of the honey bee ectoparasitic mite, Tropilaelaps mercedesae, is shaped by the parasitic life history.</title>
        <authorList>
            <person name="Dong X."/>
            <person name="Armstrong S.D."/>
            <person name="Xia D."/>
            <person name="Makepeace B.L."/>
            <person name="Darby A.C."/>
            <person name="Kadowaki T."/>
        </authorList>
    </citation>
    <scope>NUCLEOTIDE SEQUENCE [LARGE SCALE GENOMIC DNA]</scope>
    <source>
        <strain evidence="14">Wuxi-XJTLU</strain>
    </source>
</reference>
<evidence type="ECO:0000256" key="5">
    <source>
        <dbReference type="ARBA" id="ARBA00022723"/>
    </source>
</evidence>
<dbReference type="SMART" id="SM00184">
    <property type="entry name" value="RING"/>
    <property type="match status" value="1"/>
</dbReference>
<dbReference type="InterPro" id="IPR039043">
    <property type="entry name" value="ZFPL1"/>
</dbReference>
<evidence type="ECO:0000256" key="9">
    <source>
        <dbReference type="ARBA" id="ARBA00023136"/>
    </source>
</evidence>
<dbReference type="Pfam" id="PF25993">
    <property type="entry name" value="zf-B_box_ZFPL1"/>
    <property type="match status" value="1"/>
</dbReference>
<dbReference type="GO" id="GO:0008270">
    <property type="term" value="F:zinc ion binding"/>
    <property type="evidence" value="ECO:0007669"/>
    <property type="project" value="UniProtKB-UniRule"/>
</dbReference>
<dbReference type="CDD" id="cd16487">
    <property type="entry name" value="mRING-H2-C3DHC3_ZFPL1"/>
    <property type="match status" value="1"/>
</dbReference>
<evidence type="ECO:0000259" key="13">
    <source>
        <dbReference type="PROSITE" id="PS50089"/>
    </source>
</evidence>
<dbReference type="FunCoup" id="A0A1V9Y1V8">
    <property type="interactions" value="1034"/>
</dbReference>
<dbReference type="InParanoid" id="A0A1V9Y1V8"/>
<proteinExistence type="inferred from homology"/>
<comment type="similarity">
    <text evidence="2 11">Belongs to the ZFPL1 family.</text>
</comment>
<feature type="region of interest" description="Disordered" evidence="12">
    <location>
        <begin position="128"/>
        <end position="158"/>
    </location>
</feature>
<keyword evidence="7 11" id="KW-0862">Zinc</keyword>
<evidence type="ECO:0000256" key="3">
    <source>
        <dbReference type="ARBA" id="ARBA00013701"/>
    </source>
</evidence>
<evidence type="ECO:0000313" key="14">
    <source>
        <dbReference type="EMBL" id="OQR79700.1"/>
    </source>
</evidence>
<gene>
    <name evidence="14" type="ORF">BIW11_05548</name>
</gene>
<keyword evidence="5 11" id="KW-0479">Metal-binding</keyword>
<dbReference type="EMBL" id="MNPL01000798">
    <property type="protein sequence ID" value="OQR79700.1"/>
    <property type="molecule type" value="Genomic_DNA"/>
</dbReference>
<evidence type="ECO:0000256" key="8">
    <source>
        <dbReference type="ARBA" id="ARBA00022989"/>
    </source>
</evidence>
<dbReference type="PANTHER" id="PTHR12981">
    <property type="entry name" value="ZINC FINGER PROTEIN-LIKE 1"/>
    <property type="match status" value="1"/>
</dbReference>